<dbReference type="Proteomes" id="UP000639859">
    <property type="component" value="Unassembled WGS sequence"/>
</dbReference>
<reference evidence="1 2" key="1">
    <citation type="submission" date="2020-11" db="EMBL/GenBank/DDBJ databases">
        <title>genome sequence of strain KACC 18849.</title>
        <authorList>
            <person name="Gao J."/>
            <person name="Zhang X."/>
        </authorList>
    </citation>
    <scope>NUCLEOTIDE SEQUENCE [LARGE SCALE GENOMIC DNA]</scope>
    <source>
        <strain evidence="1 2">KACC 18849</strain>
    </source>
</reference>
<dbReference type="Gene3D" id="1.20.910.10">
    <property type="entry name" value="Heme oxygenase-like"/>
    <property type="match status" value="1"/>
</dbReference>
<dbReference type="InterPro" id="IPR016084">
    <property type="entry name" value="Haem_Oase-like_multi-hlx"/>
</dbReference>
<protein>
    <submittedName>
        <fullName evidence="1">Biliverdin-producing heme oxygenase</fullName>
    </submittedName>
</protein>
<proteinExistence type="predicted"/>
<keyword evidence="2" id="KW-1185">Reference proteome</keyword>
<name>A0ABS0T1Z2_9CAUL</name>
<comment type="caution">
    <text evidence="1">The sequence shown here is derived from an EMBL/GenBank/DDBJ whole genome shotgun (WGS) entry which is preliminary data.</text>
</comment>
<dbReference type="EMBL" id="JADWOX010000009">
    <property type="protein sequence ID" value="MBI1684928.1"/>
    <property type="molecule type" value="Genomic_DNA"/>
</dbReference>
<gene>
    <name evidence="1" type="ORF">I4Q42_14740</name>
</gene>
<organism evidence="1 2">
    <name type="scientific">Caulobacter hibisci</name>
    <dbReference type="NCBI Taxonomy" id="2035993"/>
    <lineage>
        <taxon>Bacteria</taxon>
        <taxon>Pseudomonadati</taxon>
        <taxon>Pseudomonadota</taxon>
        <taxon>Alphaproteobacteria</taxon>
        <taxon>Caulobacterales</taxon>
        <taxon>Caulobacteraceae</taxon>
        <taxon>Caulobacter</taxon>
    </lineage>
</organism>
<evidence type="ECO:0000313" key="2">
    <source>
        <dbReference type="Proteomes" id="UP000639859"/>
    </source>
</evidence>
<accession>A0ABS0T1Z2</accession>
<evidence type="ECO:0000313" key="1">
    <source>
        <dbReference type="EMBL" id="MBI1684928.1"/>
    </source>
</evidence>
<dbReference type="RefSeq" id="WP_198576837.1">
    <property type="nucleotide sequence ID" value="NZ_JADWOX010000009.1"/>
</dbReference>
<dbReference type="CDD" id="cd19166">
    <property type="entry name" value="HemeO-bac"/>
    <property type="match status" value="1"/>
</dbReference>
<dbReference type="SUPFAM" id="SSF48613">
    <property type="entry name" value="Heme oxygenase-like"/>
    <property type="match status" value="1"/>
</dbReference>
<sequence length="189" mass="20634">MRNATRGEHARLDALIRGAGFLTNRSRYLAYLSATLNAREAIERALGTANAVGVYAAWPQRRIASYLRQDLRDLGHAAPLPSEPSDFTVSGRAGILGALYVLEGASLGARLLQKAVLDLGMDAAFGARHMAMQTADSSAWLRFTSLLDEADFDAPDEAECAQTASRTFERFEQAYQEALIRRQPVTQSS</sequence>